<dbReference type="InterPro" id="IPR000649">
    <property type="entry name" value="IF-2B-related"/>
</dbReference>
<evidence type="ECO:0000256" key="2">
    <source>
        <dbReference type="ARBA" id="ARBA00022490"/>
    </source>
</evidence>
<comment type="similarity">
    <text evidence="1 7">Belongs to the eIF-2B alpha/beta/delta subunits family.</text>
</comment>
<dbReference type="InterPro" id="IPR037171">
    <property type="entry name" value="NagB/RpiA_transferase-like"/>
</dbReference>
<keyword evidence="9" id="KW-1185">Reference proteome</keyword>
<dbReference type="EMBL" id="JAFCIX010000249">
    <property type="protein sequence ID" value="KAH6596082.1"/>
    <property type="molecule type" value="Genomic_DNA"/>
</dbReference>
<protein>
    <recommendedName>
        <fullName evidence="5">Translation initiation factor eIF2B subunit beta</fullName>
    </recommendedName>
    <alternativeName>
        <fullName evidence="6">eIF2B GDP-GTP exchange factor subunit beta</fullName>
    </alternativeName>
</protein>
<reference evidence="8 9" key="1">
    <citation type="submission" date="2021-02" db="EMBL/GenBank/DDBJ databases">
        <title>Variation within the Batrachochytrium salamandrivorans European outbreak.</title>
        <authorList>
            <person name="Kelly M."/>
            <person name="Pasmans F."/>
            <person name="Shea T.P."/>
            <person name="Munoz J.F."/>
            <person name="Carranza S."/>
            <person name="Cuomo C.A."/>
            <person name="Martel A."/>
        </authorList>
    </citation>
    <scope>NUCLEOTIDE SEQUENCE [LARGE SCALE GENOMIC DNA]</scope>
    <source>
        <strain evidence="8 9">AMFP18/2</strain>
    </source>
</reference>
<proteinExistence type="inferred from homology"/>
<keyword evidence="2" id="KW-0963">Cytoplasm</keyword>
<sequence>MFGTDVILDTKEIRPITEQLYSEMVVKLSRDVEFQVDALVTKLNRRVVVGSLPVALETIRLLRTVIGGSRWEDAKALKDTIMEVDARLERAQPIELSVSSISKRVLQLISEEGTALDMEASDMHDDDDEQEDGTFRDNILFFSMYNW</sequence>
<evidence type="ECO:0000256" key="1">
    <source>
        <dbReference type="ARBA" id="ARBA00007251"/>
    </source>
</evidence>
<evidence type="ECO:0000313" key="8">
    <source>
        <dbReference type="EMBL" id="KAH6596082.1"/>
    </source>
</evidence>
<evidence type="ECO:0000256" key="3">
    <source>
        <dbReference type="ARBA" id="ARBA00022540"/>
    </source>
</evidence>
<accession>A0ABQ8FE50</accession>
<dbReference type="SUPFAM" id="SSF100950">
    <property type="entry name" value="NagB/RpiA/CoA transferase-like"/>
    <property type="match status" value="1"/>
</dbReference>
<evidence type="ECO:0000256" key="6">
    <source>
        <dbReference type="ARBA" id="ARBA00044228"/>
    </source>
</evidence>
<dbReference type="Pfam" id="PF01008">
    <property type="entry name" value="IF-2B"/>
    <property type="match status" value="1"/>
</dbReference>
<dbReference type="InterPro" id="IPR051855">
    <property type="entry name" value="eIF2B_beta_subunit"/>
</dbReference>
<dbReference type="PANTHER" id="PTHR45859">
    <property type="entry name" value="TRANSLATION INITIATION FACTOR EIF-2B SUBUNIT BETA"/>
    <property type="match status" value="1"/>
</dbReference>
<evidence type="ECO:0000313" key="9">
    <source>
        <dbReference type="Proteomes" id="UP001648503"/>
    </source>
</evidence>
<organism evidence="8 9">
    <name type="scientific">Batrachochytrium salamandrivorans</name>
    <dbReference type="NCBI Taxonomy" id="1357716"/>
    <lineage>
        <taxon>Eukaryota</taxon>
        <taxon>Fungi</taxon>
        <taxon>Fungi incertae sedis</taxon>
        <taxon>Chytridiomycota</taxon>
        <taxon>Chytridiomycota incertae sedis</taxon>
        <taxon>Chytridiomycetes</taxon>
        <taxon>Rhizophydiales</taxon>
        <taxon>Rhizophydiales incertae sedis</taxon>
        <taxon>Batrachochytrium</taxon>
    </lineage>
</organism>
<dbReference type="PANTHER" id="PTHR45859:SF1">
    <property type="entry name" value="TRANSLATION INITIATION FACTOR EIF-2B SUBUNIT BETA"/>
    <property type="match status" value="1"/>
</dbReference>
<name>A0ABQ8FE50_9FUNG</name>
<evidence type="ECO:0000256" key="7">
    <source>
        <dbReference type="RuleBase" id="RU003814"/>
    </source>
</evidence>
<dbReference type="Proteomes" id="UP001648503">
    <property type="component" value="Unassembled WGS sequence"/>
</dbReference>
<keyword evidence="3" id="KW-0396">Initiation factor</keyword>
<evidence type="ECO:0000256" key="5">
    <source>
        <dbReference type="ARBA" id="ARBA00044122"/>
    </source>
</evidence>
<evidence type="ECO:0000256" key="4">
    <source>
        <dbReference type="ARBA" id="ARBA00022917"/>
    </source>
</evidence>
<comment type="caution">
    <text evidence="8">The sequence shown here is derived from an EMBL/GenBank/DDBJ whole genome shotgun (WGS) entry which is preliminary data.</text>
</comment>
<gene>
    <name evidence="8" type="ORF">BASA50_005379</name>
</gene>
<keyword evidence="4" id="KW-0648">Protein biosynthesis</keyword>